<evidence type="ECO:0000256" key="1">
    <source>
        <dbReference type="SAM" id="MobiDB-lite"/>
    </source>
</evidence>
<feature type="compositionally biased region" description="Low complexity" evidence="1">
    <location>
        <begin position="90"/>
        <end position="99"/>
    </location>
</feature>
<dbReference type="InterPro" id="IPR014901">
    <property type="entry name" value="2-cysteine_adaptor"/>
</dbReference>
<sequence length="260" mass="27621">MEKTSQQVCQEFHRNPSVNPRTGAKIQVGKRTYLQLVKECGEPRPQGIIPGFGQPAPQAPPGFPGVTSGAQPRPAAQPLGTLPSALAGLFPTQPTQFPQAPSVQLPGPVSSIPLPTTVPRLPTGPSQAPVPPVIAPSAISPAVSPATRPQPQMQFPLIPSFTVPQIQIMPSQIQSRTAGAVPAALIIVHSPDQDFLYVVPRDSGNADMIEEAIQYATGALDVESDEYQDFEENLGVWSARDVGGVIRNANIDLVINIHTY</sequence>
<evidence type="ECO:0000259" key="2">
    <source>
        <dbReference type="Pfam" id="PF08793"/>
    </source>
</evidence>
<dbReference type="EMBL" id="MN740283">
    <property type="protein sequence ID" value="QHT97626.1"/>
    <property type="molecule type" value="Genomic_DNA"/>
</dbReference>
<feature type="region of interest" description="Disordered" evidence="1">
    <location>
        <begin position="57"/>
        <end position="102"/>
    </location>
</feature>
<protein>
    <recommendedName>
        <fullName evidence="2">2-cysteine adaptor domain-containing protein</fullName>
    </recommendedName>
</protein>
<dbReference type="Pfam" id="PF08793">
    <property type="entry name" value="2C_adapt"/>
    <property type="match status" value="1"/>
</dbReference>
<evidence type="ECO:0000313" key="3">
    <source>
        <dbReference type="EMBL" id="QHT97626.1"/>
    </source>
</evidence>
<name>A0A6C0IYU8_9ZZZZ</name>
<accession>A0A6C0IYU8</accession>
<dbReference type="AlphaFoldDB" id="A0A6C0IYU8"/>
<feature type="domain" description="2-cysteine adaptor" evidence="2">
    <location>
        <begin position="8"/>
        <end position="41"/>
    </location>
</feature>
<reference evidence="3" key="1">
    <citation type="journal article" date="2020" name="Nature">
        <title>Giant virus diversity and host interactions through global metagenomics.</title>
        <authorList>
            <person name="Schulz F."/>
            <person name="Roux S."/>
            <person name="Paez-Espino D."/>
            <person name="Jungbluth S."/>
            <person name="Walsh D.A."/>
            <person name="Denef V.J."/>
            <person name="McMahon K.D."/>
            <person name="Konstantinidis K.T."/>
            <person name="Eloe-Fadrosh E.A."/>
            <person name="Kyrpides N.C."/>
            <person name="Woyke T."/>
        </authorList>
    </citation>
    <scope>NUCLEOTIDE SEQUENCE</scope>
    <source>
        <strain evidence="3">GVMAG-M-3300025572-1</strain>
    </source>
</reference>
<proteinExistence type="predicted"/>
<organism evidence="3">
    <name type="scientific">viral metagenome</name>
    <dbReference type="NCBI Taxonomy" id="1070528"/>
    <lineage>
        <taxon>unclassified sequences</taxon>
        <taxon>metagenomes</taxon>
        <taxon>organismal metagenomes</taxon>
    </lineage>
</organism>